<dbReference type="Proteomes" id="UP000281028">
    <property type="component" value="Unassembled WGS sequence"/>
</dbReference>
<comment type="caution">
    <text evidence="2">The sequence shown here is derived from an EMBL/GenBank/DDBJ whole genome shotgun (WGS) entry which is preliminary data.</text>
</comment>
<keyword evidence="3" id="KW-1185">Reference proteome</keyword>
<proteinExistence type="predicted"/>
<name>A0A3S1JEP1_9BACT</name>
<evidence type="ECO:0000259" key="1">
    <source>
        <dbReference type="Pfam" id="PF04773"/>
    </source>
</evidence>
<dbReference type="PANTHER" id="PTHR30273:SF2">
    <property type="entry name" value="PROTEIN FECR"/>
    <property type="match status" value="1"/>
</dbReference>
<protein>
    <submittedName>
        <fullName evidence="2">FecR family protein</fullName>
    </submittedName>
</protein>
<evidence type="ECO:0000313" key="3">
    <source>
        <dbReference type="Proteomes" id="UP000281028"/>
    </source>
</evidence>
<dbReference type="Gene3D" id="3.55.50.30">
    <property type="match status" value="1"/>
</dbReference>
<accession>A0A3S1JEP1</accession>
<dbReference type="OrthoDB" id="653096at2"/>
<dbReference type="EMBL" id="RIAR02000001">
    <property type="protein sequence ID" value="NSL90129.1"/>
    <property type="molecule type" value="Genomic_DNA"/>
</dbReference>
<dbReference type="InterPro" id="IPR012373">
    <property type="entry name" value="Ferrdict_sens_TM"/>
</dbReference>
<dbReference type="Gene3D" id="2.60.120.1440">
    <property type="match status" value="1"/>
</dbReference>
<evidence type="ECO:0000313" key="2">
    <source>
        <dbReference type="EMBL" id="NSL90129.1"/>
    </source>
</evidence>
<dbReference type="PANTHER" id="PTHR30273">
    <property type="entry name" value="PERIPLASMIC SIGNAL SENSOR AND SIGMA FACTOR ACTIVATOR FECR-RELATED"/>
    <property type="match status" value="1"/>
</dbReference>
<dbReference type="InterPro" id="IPR006860">
    <property type="entry name" value="FecR"/>
</dbReference>
<gene>
    <name evidence="2" type="ORF">ECE50_025060</name>
</gene>
<dbReference type="AlphaFoldDB" id="A0A3S1JEP1"/>
<organism evidence="2 3">
    <name type="scientific">Chitinophaga solisilvae</name>
    <dbReference type="NCBI Taxonomy" id="1233460"/>
    <lineage>
        <taxon>Bacteria</taxon>
        <taxon>Pseudomonadati</taxon>
        <taxon>Bacteroidota</taxon>
        <taxon>Chitinophagia</taxon>
        <taxon>Chitinophagales</taxon>
        <taxon>Chitinophagaceae</taxon>
        <taxon>Chitinophaga</taxon>
    </lineage>
</organism>
<sequence>MYQPIPEIDELITRFIHSPHDPLLQERIAMLREKGSDQSRYVEQRLEAWLRNGADSRVAPVVRRMGGVRHTGLHGLLKRWWWVVAVVPVFMVILFFLCYTPRHMVTHTNRSGHLDSLLLANGSSIIVNNNAAISYDSSGNNSGLVEVLSGKVFISLSSDASCKVRLPSLACLQAGEGAVFSICSAGATTHVFVVQGKVKVIHPQEGDAALTPAMLATIKADKPLKTTTLKSDGPLAWKTGRLCFDNVPAEEVLDIVCSHYNIIIHVPPSARILYNVPISVDFTNKSDEEMINLLQAALDTHIVKDSNDEYYISLK</sequence>
<feature type="domain" description="FecR protein" evidence="1">
    <location>
        <begin position="116"/>
        <end position="199"/>
    </location>
</feature>
<dbReference type="Pfam" id="PF04773">
    <property type="entry name" value="FecR"/>
    <property type="match status" value="1"/>
</dbReference>
<reference evidence="2" key="1">
    <citation type="submission" date="2020-05" db="EMBL/GenBank/DDBJ databases">
        <title>Chitinophaga laudate sp. nov., isolated from a tropical peat swamp.</title>
        <authorList>
            <person name="Goh C.B.S."/>
            <person name="Lee M.S."/>
            <person name="Parimannan S."/>
            <person name="Pasbakhsh P."/>
            <person name="Yule C.M."/>
            <person name="Rajandas H."/>
            <person name="Loke S."/>
            <person name="Croft L."/>
            <person name="Tan J.B.L."/>
        </authorList>
    </citation>
    <scope>NUCLEOTIDE SEQUENCE</scope>
    <source>
        <strain evidence="2">Mgbs1</strain>
    </source>
</reference>
<dbReference type="GO" id="GO:0016989">
    <property type="term" value="F:sigma factor antagonist activity"/>
    <property type="evidence" value="ECO:0007669"/>
    <property type="project" value="TreeGrafter"/>
</dbReference>